<comment type="similarity">
    <text evidence="2">Belongs to the aminoglycoside phosphotransferase family.</text>
</comment>
<dbReference type="Gene3D" id="3.90.1200.10">
    <property type="match status" value="1"/>
</dbReference>
<dbReference type="SUPFAM" id="SSF56112">
    <property type="entry name" value="Protein kinase-like (PK-like)"/>
    <property type="match status" value="1"/>
</dbReference>
<dbReference type="UniPathway" id="UPA00164"/>
<evidence type="ECO:0000256" key="14">
    <source>
        <dbReference type="ARBA" id="ARBA00049067"/>
    </source>
</evidence>
<keyword evidence="10" id="KW-0067">ATP-binding</keyword>
<evidence type="ECO:0000256" key="9">
    <source>
        <dbReference type="ARBA" id="ARBA00022777"/>
    </source>
</evidence>
<evidence type="ECO:0000256" key="12">
    <source>
        <dbReference type="ARBA" id="ARBA00023277"/>
    </source>
</evidence>
<dbReference type="GO" id="GO:0005524">
    <property type="term" value="F:ATP binding"/>
    <property type="evidence" value="ECO:0007669"/>
    <property type="project" value="UniProtKB-KW"/>
</dbReference>
<comment type="catalytic activity">
    <reaction evidence="14">
        <text>D-maltose + ATP = alpha-maltose 1-phosphate + ADP + H(+)</text>
        <dbReference type="Rhea" id="RHEA:31915"/>
        <dbReference type="ChEBI" id="CHEBI:15378"/>
        <dbReference type="ChEBI" id="CHEBI:17306"/>
        <dbReference type="ChEBI" id="CHEBI:30616"/>
        <dbReference type="ChEBI" id="CHEBI:63576"/>
        <dbReference type="ChEBI" id="CHEBI:456216"/>
        <dbReference type="EC" id="2.7.1.175"/>
    </reaction>
</comment>
<dbReference type="EC" id="2.7.1.175" evidence="4"/>
<evidence type="ECO:0000256" key="2">
    <source>
        <dbReference type="ARBA" id="ARBA00006219"/>
    </source>
</evidence>
<keyword evidence="6" id="KW-0321">Glycogen metabolism</keyword>
<keyword evidence="7" id="KW-0808">Transferase</keyword>
<evidence type="ECO:0000256" key="10">
    <source>
        <dbReference type="ARBA" id="ARBA00022840"/>
    </source>
</evidence>
<dbReference type="RefSeq" id="WP_093840973.1">
    <property type="nucleotide sequence ID" value="NZ_FOLM01000017.1"/>
</dbReference>
<dbReference type="Proteomes" id="UP000199207">
    <property type="component" value="Unassembled WGS sequence"/>
</dbReference>
<evidence type="ECO:0000256" key="11">
    <source>
        <dbReference type="ARBA" id="ARBA00023056"/>
    </source>
</evidence>
<evidence type="ECO:0000256" key="8">
    <source>
        <dbReference type="ARBA" id="ARBA00022741"/>
    </source>
</evidence>
<dbReference type="AlphaFoldDB" id="A0A1I1T1J4"/>
<name>A0A1I1T1J4_9ACTN</name>
<evidence type="ECO:0000256" key="5">
    <source>
        <dbReference type="ARBA" id="ARBA00013882"/>
    </source>
</evidence>
<keyword evidence="9 16" id="KW-0418">Kinase</keyword>
<evidence type="ECO:0000313" key="17">
    <source>
        <dbReference type="Proteomes" id="UP000199207"/>
    </source>
</evidence>
<dbReference type="OrthoDB" id="3787729at2"/>
<reference evidence="16 17" key="1">
    <citation type="submission" date="2016-10" db="EMBL/GenBank/DDBJ databases">
        <authorList>
            <person name="de Groot N.N."/>
        </authorList>
    </citation>
    <scope>NUCLEOTIDE SEQUENCE [LARGE SCALE GENOMIC DNA]</scope>
    <source>
        <strain evidence="16 17">CGMCC 4.5739</strain>
    </source>
</reference>
<dbReference type="InterPro" id="IPR040999">
    <property type="entry name" value="Mak_N_cap"/>
</dbReference>
<keyword evidence="17" id="KW-1185">Reference proteome</keyword>
<keyword evidence="12" id="KW-0119">Carbohydrate metabolism</keyword>
<keyword evidence="11" id="KW-0320">Glycogen biosynthesis</keyword>
<evidence type="ECO:0000256" key="13">
    <source>
        <dbReference type="ARBA" id="ARBA00031251"/>
    </source>
</evidence>
<comment type="pathway">
    <text evidence="1">Glycan biosynthesis; glycogen biosynthesis.</text>
</comment>
<evidence type="ECO:0000256" key="6">
    <source>
        <dbReference type="ARBA" id="ARBA00022600"/>
    </source>
</evidence>
<evidence type="ECO:0000256" key="1">
    <source>
        <dbReference type="ARBA" id="ARBA00004964"/>
    </source>
</evidence>
<dbReference type="InterPro" id="IPR011009">
    <property type="entry name" value="Kinase-like_dom_sf"/>
</dbReference>
<evidence type="ECO:0000259" key="15">
    <source>
        <dbReference type="Pfam" id="PF18085"/>
    </source>
</evidence>
<gene>
    <name evidence="16" type="ORF">SAMN05421773_11712</name>
</gene>
<proteinExistence type="inferred from homology"/>
<dbReference type="Pfam" id="PF18085">
    <property type="entry name" value="Mak_N_cap"/>
    <property type="match status" value="1"/>
</dbReference>
<accession>A0A1I1T1J4</accession>
<keyword evidence="8" id="KW-0547">Nucleotide-binding</keyword>
<evidence type="ECO:0000256" key="7">
    <source>
        <dbReference type="ARBA" id="ARBA00022679"/>
    </source>
</evidence>
<evidence type="ECO:0000256" key="4">
    <source>
        <dbReference type="ARBA" id="ARBA00011962"/>
    </source>
</evidence>
<dbReference type="EMBL" id="FOLM01000017">
    <property type="protein sequence ID" value="SFD49150.1"/>
    <property type="molecule type" value="Genomic_DNA"/>
</dbReference>
<dbReference type="STRING" id="910347.SAMN05421773_11712"/>
<dbReference type="GO" id="GO:0005978">
    <property type="term" value="P:glycogen biosynthetic process"/>
    <property type="evidence" value="ECO:0007669"/>
    <property type="project" value="UniProtKB-UniPathway"/>
</dbReference>
<dbReference type="GO" id="GO:0016301">
    <property type="term" value="F:kinase activity"/>
    <property type="evidence" value="ECO:0007669"/>
    <property type="project" value="UniProtKB-KW"/>
</dbReference>
<comment type="subunit">
    <text evidence="3">Monomer.</text>
</comment>
<evidence type="ECO:0000256" key="3">
    <source>
        <dbReference type="ARBA" id="ARBA00011245"/>
    </source>
</evidence>
<protein>
    <recommendedName>
        <fullName evidence="5">Maltokinase</fullName>
        <ecNumber evidence="4">2.7.1.175</ecNumber>
    </recommendedName>
    <alternativeName>
        <fullName evidence="13">Maltose-1-phosphate synthase</fullName>
    </alternativeName>
</protein>
<evidence type="ECO:0000313" key="16">
    <source>
        <dbReference type="EMBL" id="SFD49150.1"/>
    </source>
</evidence>
<organism evidence="16 17">
    <name type="scientific">Streptomyces aidingensis</name>
    <dbReference type="NCBI Taxonomy" id="910347"/>
    <lineage>
        <taxon>Bacteria</taxon>
        <taxon>Bacillati</taxon>
        <taxon>Actinomycetota</taxon>
        <taxon>Actinomycetes</taxon>
        <taxon>Kitasatosporales</taxon>
        <taxon>Streptomycetaceae</taxon>
        <taxon>Streptomyces</taxon>
    </lineage>
</organism>
<feature type="domain" description="Maltokinase N-terminal cap" evidence="15">
    <location>
        <begin position="36"/>
        <end position="137"/>
    </location>
</feature>
<sequence>MSESSASRTAPPRLPLAAAPHGSALFRSLTGLLARWLPRQRWYAGKGRPLGGLTLISATELLPCGAGAPTPGLLHLLIGAHPQGAPEEAQGVTGAGDCYQLLLGVRTVLPPNLATALVGRPAEGPLCGRAVYEALHDPRLTALLLERLRAPGRLGTLRFERAPEVAIAPGQVPRVLSAEQTNSSIVYGEAHILKLFRRVSPGVNPDLELPRAMAQAGCSRVPAPSAWFEAYLPPAAGAGGEPPGGGFTEPLTLGVLQPYLAGSSDGWQLACKALSLRTDFSSAAHAIGRATGEVHAALAAALPTTVLDGPELERTARGMNERLEAAAAAVPQLRPYRTGLRRAFDQLSAYGAGGGRCTAQRLHGDLHLGQVLHGGNGGSRWSIIDFEGEPARPIAERRRPQPPVRDIAGMLRSFDYAACQHRASGAWTAAWARASRAAYCRGYAEASGRDPLHQPELLRAYEIDKAIYEVLYEARHRPSWLHVPMAAIRRLAAAGPS</sequence>